<feature type="binding site" evidence="15">
    <location>
        <position position="429"/>
    </location>
    <ligand>
        <name>Zn(2+)</name>
        <dbReference type="ChEBI" id="CHEBI:29105"/>
    </ligand>
</feature>
<keyword evidence="7 15" id="KW-0227">DNA damage</keyword>
<dbReference type="Pfam" id="PF14520">
    <property type="entry name" value="HHH_5"/>
    <property type="match status" value="1"/>
</dbReference>
<feature type="coiled-coil region" evidence="17">
    <location>
        <begin position="3"/>
        <end position="30"/>
    </location>
</feature>
<dbReference type="NCBIfam" id="TIGR00575">
    <property type="entry name" value="dnlj"/>
    <property type="match status" value="1"/>
</dbReference>
<keyword evidence="10 15" id="KW-0520">NAD</keyword>
<feature type="binding site" evidence="15">
    <location>
        <position position="411"/>
    </location>
    <ligand>
        <name>Zn(2+)</name>
        <dbReference type="ChEBI" id="CHEBI:29105"/>
    </ligand>
</feature>
<feature type="active site" description="N6-AMP-lysine intermediate" evidence="15">
    <location>
        <position position="121"/>
    </location>
</feature>
<dbReference type="InterPro" id="IPR004149">
    <property type="entry name" value="Znf_DNAligase_C4"/>
</dbReference>
<feature type="binding site" evidence="15">
    <location>
        <position position="119"/>
    </location>
    <ligand>
        <name>NAD(+)</name>
        <dbReference type="ChEBI" id="CHEBI:57540"/>
    </ligand>
</feature>
<proteinExistence type="inferred from homology"/>
<sequence>MQERKVMLDLEQAKQRAAELRARIEYNNRLYYDQDAPELEDYEYDALTRELRELEAAYPELVTPDSPTQHVGGTPSGRFAKVTHAVKMESLLDAFSYEELRDFDRRVRDTGIQPQYVVEIKIDGLSCSLEYEDGKLVRASTRGDGVVGEDVTANVRAIRAIPKTLRTDAPPAYLEVRGEVYMPHAAFRKLCDEQELQGAAPFKNPRNAAAGSLRQKDPKVTGSRGLSIFVFNVQQVRGAELTTHAGSLDYLKSLGLPVSPRYHLVDTIDAAIAEIEQIGQGRAALDFDMDGAVIKVNDFAQRALLGSTAKFPRWAIAFKYPPEIKESRLLDIEVAVGRTGVLTPTASFEPVFLAGTTVSRATLHNEEFIRQLGLCIGDTIQVRKAGDIIPEVIGVTRHAEGAQPYRMPAVCPSCGAPVAHLADEAALRCVNPECPAQSLRNLIHFASRNAMDIDGLGVAVCTQLVDRGLVRSAADLYTLTREQLLTLDKFKDKSADNLLAAIARSKQNNLDKLLFGLGIRNIGDKAAALLAEHFGAMDAVRAATAEEICAIDGFGEIMAQSVVEFFAREGTADLLRRLAEQGVNMRWQGEPRTDRLAGRTLVVTGTLPTLSRKEAEDLIVKNGGKASGSVSKKTAYVVAGEAAGSKLTKAQALGIPVLTEAEFLALIAPQEGPAAP</sequence>
<dbReference type="Gene3D" id="6.20.10.30">
    <property type="match status" value="1"/>
</dbReference>
<evidence type="ECO:0000259" key="18">
    <source>
        <dbReference type="PROSITE" id="PS50172"/>
    </source>
</evidence>
<dbReference type="SMART" id="SM00532">
    <property type="entry name" value="LIGANc"/>
    <property type="match status" value="1"/>
</dbReference>
<evidence type="ECO:0000313" key="20">
    <source>
        <dbReference type="Proteomes" id="UP000824211"/>
    </source>
</evidence>
<evidence type="ECO:0000256" key="17">
    <source>
        <dbReference type="SAM" id="Coils"/>
    </source>
</evidence>
<dbReference type="Pfam" id="PF01653">
    <property type="entry name" value="DNA_ligase_aden"/>
    <property type="match status" value="1"/>
</dbReference>
<keyword evidence="11 15" id="KW-0234">DNA repair</keyword>
<evidence type="ECO:0000256" key="7">
    <source>
        <dbReference type="ARBA" id="ARBA00022763"/>
    </source>
</evidence>
<reference evidence="19" key="2">
    <citation type="submission" date="2021-04" db="EMBL/GenBank/DDBJ databases">
        <authorList>
            <person name="Gilroy R."/>
        </authorList>
    </citation>
    <scope>NUCLEOTIDE SEQUENCE</scope>
    <source>
        <strain evidence="19">ChiHjej9B8-13557</strain>
    </source>
</reference>
<accession>A0A9D2MCX2</accession>
<dbReference type="PANTHER" id="PTHR23389:SF9">
    <property type="entry name" value="DNA LIGASE"/>
    <property type="match status" value="1"/>
</dbReference>
<dbReference type="Gene3D" id="1.10.150.20">
    <property type="entry name" value="5' to 3' exonuclease, C-terminal subdomain"/>
    <property type="match status" value="2"/>
</dbReference>
<dbReference type="SUPFAM" id="SSF50249">
    <property type="entry name" value="Nucleic acid-binding proteins"/>
    <property type="match status" value="1"/>
</dbReference>
<keyword evidence="5 15" id="KW-0235">DNA replication</keyword>
<dbReference type="InterPro" id="IPR003583">
    <property type="entry name" value="Hlx-hairpin-Hlx_DNA-bd_motif"/>
</dbReference>
<dbReference type="InterPro" id="IPR036420">
    <property type="entry name" value="BRCT_dom_sf"/>
</dbReference>
<dbReference type="Gene3D" id="1.10.287.610">
    <property type="entry name" value="Helix hairpin bin"/>
    <property type="match status" value="1"/>
</dbReference>
<keyword evidence="17" id="KW-0175">Coiled coil</keyword>
<dbReference type="InterPro" id="IPR004150">
    <property type="entry name" value="NAD_DNA_ligase_OB"/>
</dbReference>
<dbReference type="HAMAP" id="MF_01588">
    <property type="entry name" value="DNA_ligase_A"/>
    <property type="match status" value="1"/>
</dbReference>
<keyword evidence="8 15" id="KW-0862">Zinc</keyword>
<comment type="cofactor">
    <cofactor evidence="15">
        <name>Mg(2+)</name>
        <dbReference type="ChEBI" id="CHEBI:18420"/>
    </cofactor>
    <cofactor evidence="15">
        <name>Mn(2+)</name>
        <dbReference type="ChEBI" id="CHEBI:29035"/>
    </cofactor>
</comment>
<dbReference type="NCBIfam" id="NF005932">
    <property type="entry name" value="PRK07956.1"/>
    <property type="match status" value="1"/>
</dbReference>
<evidence type="ECO:0000256" key="9">
    <source>
        <dbReference type="ARBA" id="ARBA00022842"/>
    </source>
</evidence>
<keyword evidence="4 15" id="KW-0436">Ligase</keyword>
<evidence type="ECO:0000256" key="15">
    <source>
        <dbReference type="HAMAP-Rule" id="MF_01588"/>
    </source>
</evidence>
<dbReference type="GO" id="GO:0006260">
    <property type="term" value="P:DNA replication"/>
    <property type="evidence" value="ECO:0007669"/>
    <property type="project" value="UniProtKB-KW"/>
</dbReference>
<feature type="binding site" evidence="15">
    <location>
        <position position="179"/>
    </location>
    <ligand>
        <name>NAD(+)</name>
        <dbReference type="ChEBI" id="CHEBI:57540"/>
    </ligand>
</feature>
<dbReference type="EC" id="6.5.1.2" evidence="2 15"/>
<dbReference type="PROSITE" id="PS01056">
    <property type="entry name" value="DNA_LIGASE_N2"/>
    <property type="match status" value="1"/>
</dbReference>
<dbReference type="Gene3D" id="3.40.50.10190">
    <property type="entry name" value="BRCT domain"/>
    <property type="match status" value="1"/>
</dbReference>
<evidence type="ECO:0000256" key="6">
    <source>
        <dbReference type="ARBA" id="ARBA00022723"/>
    </source>
</evidence>
<evidence type="ECO:0000256" key="2">
    <source>
        <dbReference type="ARBA" id="ARBA00012722"/>
    </source>
</evidence>
<keyword evidence="9 15" id="KW-0460">Magnesium</keyword>
<feature type="binding site" evidence="15">
    <location>
        <begin position="41"/>
        <end position="45"/>
    </location>
    <ligand>
        <name>NAD(+)</name>
        <dbReference type="ChEBI" id="CHEBI:57540"/>
    </ligand>
</feature>
<evidence type="ECO:0000256" key="8">
    <source>
        <dbReference type="ARBA" id="ARBA00022833"/>
    </source>
</evidence>
<dbReference type="InterPro" id="IPR001357">
    <property type="entry name" value="BRCT_dom"/>
</dbReference>
<dbReference type="CDD" id="cd17748">
    <property type="entry name" value="BRCT_DNA_ligase_like"/>
    <property type="match status" value="1"/>
</dbReference>
<keyword evidence="12 15" id="KW-0464">Manganese</keyword>
<dbReference type="GO" id="GO:0005829">
    <property type="term" value="C:cytosol"/>
    <property type="evidence" value="ECO:0007669"/>
    <property type="project" value="TreeGrafter"/>
</dbReference>
<dbReference type="SUPFAM" id="SSF56091">
    <property type="entry name" value="DNA ligase/mRNA capping enzyme, catalytic domain"/>
    <property type="match status" value="1"/>
</dbReference>
<evidence type="ECO:0000256" key="3">
    <source>
        <dbReference type="ARBA" id="ARBA00013308"/>
    </source>
</evidence>
<evidence type="ECO:0000256" key="13">
    <source>
        <dbReference type="ARBA" id="ARBA00034005"/>
    </source>
</evidence>
<dbReference type="Pfam" id="PF12826">
    <property type="entry name" value="HHH_2"/>
    <property type="match status" value="1"/>
</dbReference>
<dbReference type="SMART" id="SM00278">
    <property type="entry name" value="HhH1"/>
    <property type="match status" value="3"/>
</dbReference>
<evidence type="ECO:0000256" key="5">
    <source>
        <dbReference type="ARBA" id="ARBA00022705"/>
    </source>
</evidence>
<name>A0A9D2MCX2_9FIRM</name>
<dbReference type="FunFam" id="2.40.50.140:FF:000012">
    <property type="entry name" value="DNA ligase"/>
    <property type="match status" value="1"/>
</dbReference>
<dbReference type="Gene3D" id="2.40.50.140">
    <property type="entry name" value="Nucleic acid-binding proteins"/>
    <property type="match status" value="1"/>
</dbReference>
<feature type="binding site" evidence="15">
    <location>
        <position position="414"/>
    </location>
    <ligand>
        <name>Zn(2+)</name>
        <dbReference type="ChEBI" id="CHEBI:29105"/>
    </ligand>
</feature>
<evidence type="ECO:0000313" key="19">
    <source>
        <dbReference type="EMBL" id="HJB58352.1"/>
    </source>
</evidence>
<feature type="binding site" evidence="15">
    <location>
        <position position="142"/>
    </location>
    <ligand>
        <name>NAD(+)</name>
        <dbReference type="ChEBI" id="CHEBI:57540"/>
    </ligand>
</feature>
<comment type="function">
    <text evidence="1 15">DNA ligase that catalyzes the formation of phosphodiester linkages between 5'-phosphoryl and 3'-hydroxyl groups in double-stranded DNA using NAD as a coenzyme and as the energy source for the reaction. It is essential for DNA replication and repair of damaged DNA.</text>
</comment>
<dbReference type="FunFam" id="1.10.150.20:FF:000006">
    <property type="entry name" value="DNA ligase"/>
    <property type="match status" value="1"/>
</dbReference>
<dbReference type="InterPro" id="IPR018239">
    <property type="entry name" value="DNA_ligase_AS"/>
</dbReference>
<dbReference type="InterPro" id="IPR013839">
    <property type="entry name" value="DNAligase_adenylation"/>
</dbReference>
<evidence type="ECO:0000256" key="14">
    <source>
        <dbReference type="ARBA" id="ARBA00060881"/>
    </source>
</evidence>
<organism evidence="19 20">
    <name type="scientific">Candidatus Faecalibacterium faecipullorum</name>
    <dbReference type="NCBI Taxonomy" id="2838578"/>
    <lineage>
        <taxon>Bacteria</taxon>
        <taxon>Bacillati</taxon>
        <taxon>Bacillota</taxon>
        <taxon>Clostridia</taxon>
        <taxon>Eubacteriales</taxon>
        <taxon>Oscillospiraceae</taxon>
        <taxon>Faecalibacterium</taxon>
    </lineage>
</organism>
<evidence type="ECO:0000256" key="12">
    <source>
        <dbReference type="ARBA" id="ARBA00023211"/>
    </source>
</evidence>
<dbReference type="PROSITE" id="PS01055">
    <property type="entry name" value="DNA_LIGASE_N1"/>
    <property type="match status" value="1"/>
</dbReference>
<reference evidence="19" key="1">
    <citation type="journal article" date="2021" name="PeerJ">
        <title>Extensive microbial diversity within the chicken gut microbiome revealed by metagenomics and culture.</title>
        <authorList>
            <person name="Gilroy R."/>
            <person name="Ravi A."/>
            <person name="Getino M."/>
            <person name="Pursley I."/>
            <person name="Horton D.L."/>
            <person name="Alikhan N.F."/>
            <person name="Baker D."/>
            <person name="Gharbi K."/>
            <person name="Hall N."/>
            <person name="Watson M."/>
            <person name="Adriaenssens E.M."/>
            <person name="Foster-Nyarko E."/>
            <person name="Jarju S."/>
            <person name="Secka A."/>
            <person name="Antonio M."/>
            <person name="Oren A."/>
            <person name="Chaudhuri R.R."/>
            <person name="La Ragione R."/>
            <person name="Hildebrand F."/>
            <person name="Pallen M.J."/>
        </authorList>
    </citation>
    <scope>NUCLEOTIDE SEQUENCE</scope>
    <source>
        <strain evidence="19">ChiHjej9B8-13557</strain>
    </source>
</reference>
<evidence type="ECO:0000256" key="4">
    <source>
        <dbReference type="ARBA" id="ARBA00022598"/>
    </source>
</evidence>
<dbReference type="GO" id="GO:0003911">
    <property type="term" value="F:DNA ligase (NAD+) activity"/>
    <property type="evidence" value="ECO:0007669"/>
    <property type="project" value="UniProtKB-UniRule"/>
</dbReference>
<dbReference type="GO" id="GO:0003677">
    <property type="term" value="F:DNA binding"/>
    <property type="evidence" value="ECO:0007669"/>
    <property type="project" value="InterPro"/>
</dbReference>
<dbReference type="Gene3D" id="3.30.470.30">
    <property type="entry name" value="DNA ligase/mRNA capping enzyme"/>
    <property type="match status" value="1"/>
</dbReference>
<dbReference type="Proteomes" id="UP000824211">
    <property type="component" value="Unassembled WGS sequence"/>
</dbReference>
<evidence type="ECO:0000256" key="1">
    <source>
        <dbReference type="ARBA" id="ARBA00004067"/>
    </source>
</evidence>
<dbReference type="PROSITE" id="PS50172">
    <property type="entry name" value="BRCT"/>
    <property type="match status" value="1"/>
</dbReference>
<dbReference type="FunFam" id="3.30.470.30:FF:000001">
    <property type="entry name" value="DNA ligase"/>
    <property type="match status" value="1"/>
</dbReference>
<dbReference type="EMBL" id="DWXX01000030">
    <property type="protein sequence ID" value="HJB58352.1"/>
    <property type="molecule type" value="Genomic_DNA"/>
</dbReference>
<dbReference type="Pfam" id="PF03120">
    <property type="entry name" value="OB_DNA_ligase"/>
    <property type="match status" value="1"/>
</dbReference>
<feature type="domain" description="BRCT" evidence="18">
    <location>
        <begin position="591"/>
        <end position="660"/>
    </location>
</feature>
<evidence type="ECO:0000256" key="10">
    <source>
        <dbReference type="ARBA" id="ARBA00023027"/>
    </source>
</evidence>
<dbReference type="InterPro" id="IPR013840">
    <property type="entry name" value="DNAligase_N"/>
</dbReference>
<gene>
    <name evidence="15 19" type="primary">ligA</name>
    <name evidence="19" type="ORF">H9771_01610</name>
</gene>
<dbReference type="Pfam" id="PF00533">
    <property type="entry name" value="BRCT"/>
    <property type="match status" value="1"/>
</dbReference>
<protein>
    <recommendedName>
        <fullName evidence="3 15">DNA ligase</fullName>
        <ecNumber evidence="2 15">6.5.1.2</ecNumber>
    </recommendedName>
    <alternativeName>
        <fullName evidence="15">Polydeoxyribonucleotide synthase [NAD(+)]</fullName>
    </alternativeName>
</protein>
<comment type="caution">
    <text evidence="19">The sequence shown here is derived from an EMBL/GenBank/DDBJ whole genome shotgun (WGS) entry which is preliminary data.</text>
</comment>
<dbReference type="FunFam" id="1.10.150.20:FF:000007">
    <property type="entry name" value="DNA ligase"/>
    <property type="match status" value="1"/>
</dbReference>
<dbReference type="Pfam" id="PF03119">
    <property type="entry name" value="DNA_ligase_ZBD"/>
    <property type="match status" value="1"/>
</dbReference>
<feature type="binding site" evidence="15">
    <location>
        <position position="295"/>
    </location>
    <ligand>
        <name>NAD(+)</name>
        <dbReference type="ChEBI" id="CHEBI:57540"/>
    </ligand>
</feature>
<dbReference type="GO" id="GO:0006281">
    <property type="term" value="P:DNA repair"/>
    <property type="evidence" value="ECO:0007669"/>
    <property type="project" value="UniProtKB-KW"/>
</dbReference>
<dbReference type="GO" id="GO:0046872">
    <property type="term" value="F:metal ion binding"/>
    <property type="evidence" value="ECO:0007669"/>
    <property type="project" value="UniProtKB-KW"/>
</dbReference>
<comment type="similarity">
    <text evidence="14 15">Belongs to the NAD-dependent DNA ligase family. LigA subfamily.</text>
</comment>
<dbReference type="SMART" id="SM00292">
    <property type="entry name" value="BRCT"/>
    <property type="match status" value="1"/>
</dbReference>
<dbReference type="SUPFAM" id="SSF52113">
    <property type="entry name" value="BRCT domain"/>
    <property type="match status" value="1"/>
</dbReference>
<keyword evidence="6 15" id="KW-0479">Metal-binding</keyword>
<dbReference type="PIRSF" id="PIRSF001604">
    <property type="entry name" value="LigA"/>
    <property type="match status" value="1"/>
</dbReference>
<evidence type="ECO:0000256" key="16">
    <source>
        <dbReference type="RuleBase" id="RU000618"/>
    </source>
</evidence>
<comment type="catalytic activity">
    <reaction evidence="13 15 16">
        <text>NAD(+) + (deoxyribonucleotide)n-3'-hydroxyl + 5'-phospho-(deoxyribonucleotide)m = (deoxyribonucleotide)n+m + AMP + beta-nicotinamide D-nucleotide.</text>
        <dbReference type="EC" id="6.5.1.2"/>
    </reaction>
</comment>
<feature type="binding site" evidence="15">
    <location>
        <position position="434"/>
    </location>
    <ligand>
        <name>Zn(2+)</name>
        <dbReference type="ChEBI" id="CHEBI:29105"/>
    </ligand>
</feature>
<evidence type="ECO:0000256" key="11">
    <source>
        <dbReference type="ARBA" id="ARBA00023204"/>
    </source>
</evidence>
<dbReference type="InterPro" id="IPR033136">
    <property type="entry name" value="DNA_ligase_CS"/>
</dbReference>
<dbReference type="InterPro" id="IPR001679">
    <property type="entry name" value="DNA_ligase"/>
</dbReference>
<dbReference type="SUPFAM" id="SSF47781">
    <property type="entry name" value="RuvA domain 2-like"/>
    <property type="match status" value="1"/>
</dbReference>
<dbReference type="InterPro" id="IPR012340">
    <property type="entry name" value="NA-bd_OB-fold"/>
</dbReference>
<dbReference type="InterPro" id="IPR041663">
    <property type="entry name" value="DisA/LigA_HHH"/>
</dbReference>
<dbReference type="AlphaFoldDB" id="A0A9D2MCX2"/>
<feature type="binding site" evidence="15">
    <location>
        <position position="319"/>
    </location>
    <ligand>
        <name>NAD(+)</name>
        <dbReference type="ChEBI" id="CHEBI:57540"/>
    </ligand>
</feature>
<dbReference type="PANTHER" id="PTHR23389">
    <property type="entry name" value="CHROMOSOME TRANSMISSION FIDELITY FACTOR 18"/>
    <property type="match status" value="1"/>
</dbReference>
<dbReference type="CDD" id="cd00114">
    <property type="entry name" value="LIGANc"/>
    <property type="match status" value="1"/>
</dbReference>
<feature type="binding site" evidence="15">
    <location>
        <begin position="90"/>
        <end position="91"/>
    </location>
    <ligand>
        <name>NAD(+)</name>
        <dbReference type="ChEBI" id="CHEBI:57540"/>
    </ligand>
</feature>
<dbReference type="InterPro" id="IPR010994">
    <property type="entry name" value="RuvA_2-like"/>
</dbReference>